<sequence>MKLLPPSWKPLEVGLNTAISLSKCSRKLFSLDLSWCRNLTDEALGLVVDSCSSLKLLKLFGCTQITDVFLKGHSNPQVQIIGLKMATLSEFLNVLEPREAPLRMLDTSVKHGYFKKNEESCGEGSAPLGEVFKVSSLRMRLDPFTMEGIVLPPQRAEYGSRRGCLNHT</sequence>
<keyword evidence="2" id="KW-1185">Reference proteome</keyword>
<dbReference type="SUPFAM" id="SSF52047">
    <property type="entry name" value="RNI-like"/>
    <property type="match status" value="1"/>
</dbReference>
<dbReference type="AlphaFoldDB" id="A0A5B6UMA7"/>
<dbReference type="Proteomes" id="UP000325315">
    <property type="component" value="Unassembled WGS sequence"/>
</dbReference>
<name>A0A5B6UMA7_9ROSI</name>
<comment type="caution">
    <text evidence="1">The sequence shown here is derived from an EMBL/GenBank/DDBJ whole genome shotgun (WGS) entry which is preliminary data.</text>
</comment>
<dbReference type="EMBL" id="SMMG02000010">
    <property type="protein sequence ID" value="KAA3457946.1"/>
    <property type="molecule type" value="Genomic_DNA"/>
</dbReference>
<dbReference type="OrthoDB" id="10257471at2759"/>
<evidence type="ECO:0000313" key="1">
    <source>
        <dbReference type="EMBL" id="KAA3457946.1"/>
    </source>
</evidence>
<proteinExistence type="predicted"/>
<protein>
    <submittedName>
        <fullName evidence="1">F-box/LRR-repeat protein 4</fullName>
    </submittedName>
</protein>
<dbReference type="InterPro" id="IPR032675">
    <property type="entry name" value="LRR_dom_sf"/>
</dbReference>
<dbReference type="Gene3D" id="3.80.10.10">
    <property type="entry name" value="Ribonuclease Inhibitor"/>
    <property type="match status" value="1"/>
</dbReference>
<evidence type="ECO:0000313" key="2">
    <source>
        <dbReference type="Proteomes" id="UP000325315"/>
    </source>
</evidence>
<reference evidence="2" key="1">
    <citation type="journal article" date="2019" name="Plant Biotechnol. J.">
        <title>Genome sequencing of the Australian wild diploid species Gossypium australe highlights disease resistance and delayed gland morphogenesis.</title>
        <authorList>
            <person name="Cai Y."/>
            <person name="Cai X."/>
            <person name="Wang Q."/>
            <person name="Wang P."/>
            <person name="Zhang Y."/>
            <person name="Cai C."/>
            <person name="Xu Y."/>
            <person name="Wang K."/>
            <person name="Zhou Z."/>
            <person name="Wang C."/>
            <person name="Geng S."/>
            <person name="Li B."/>
            <person name="Dong Q."/>
            <person name="Hou Y."/>
            <person name="Wang H."/>
            <person name="Ai P."/>
            <person name="Liu Z."/>
            <person name="Yi F."/>
            <person name="Sun M."/>
            <person name="An G."/>
            <person name="Cheng J."/>
            <person name="Zhang Y."/>
            <person name="Shi Q."/>
            <person name="Xie Y."/>
            <person name="Shi X."/>
            <person name="Chang Y."/>
            <person name="Huang F."/>
            <person name="Chen Y."/>
            <person name="Hong S."/>
            <person name="Mi L."/>
            <person name="Sun Q."/>
            <person name="Zhang L."/>
            <person name="Zhou B."/>
            <person name="Peng R."/>
            <person name="Zhang X."/>
            <person name="Liu F."/>
        </authorList>
    </citation>
    <scope>NUCLEOTIDE SEQUENCE [LARGE SCALE GENOMIC DNA]</scope>
    <source>
        <strain evidence="2">cv. PA1801</strain>
    </source>
</reference>
<organism evidence="1 2">
    <name type="scientific">Gossypium australe</name>
    <dbReference type="NCBI Taxonomy" id="47621"/>
    <lineage>
        <taxon>Eukaryota</taxon>
        <taxon>Viridiplantae</taxon>
        <taxon>Streptophyta</taxon>
        <taxon>Embryophyta</taxon>
        <taxon>Tracheophyta</taxon>
        <taxon>Spermatophyta</taxon>
        <taxon>Magnoliopsida</taxon>
        <taxon>eudicotyledons</taxon>
        <taxon>Gunneridae</taxon>
        <taxon>Pentapetalae</taxon>
        <taxon>rosids</taxon>
        <taxon>malvids</taxon>
        <taxon>Malvales</taxon>
        <taxon>Malvaceae</taxon>
        <taxon>Malvoideae</taxon>
        <taxon>Gossypium</taxon>
    </lineage>
</organism>
<accession>A0A5B6UMA7</accession>
<gene>
    <name evidence="1" type="ORF">EPI10_012608</name>
</gene>